<evidence type="ECO:0000313" key="3">
    <source>
        <dbReference type="Proteomes" id="UP000317835"/>
    </source>
</evidence>
<reference evidence="2 3" key="1">
    <citation type="submission" date="2019-02" db="EMBL/GenBank/DDBJ databases">
        <title>Deep-cultivation of Planctomycetes and their phenomic and genomic characterization uncovers novel biology.</title>
        <authorList>
            <person name="Wiegand S."/>
            <person name="Jogler M."/>
            <person name="Boedeker C."/>
            <person name="Pinto D."/>
            <person name="Vollmers J."/>
            <person name="Rivas-Marin E."/>
            <person name="Kohn T."/>
            <person name="Peeters S.H."/>
            <person name="Heuer A."/>
            <person name="Rast P."/>
            <person name="Oberbeckmann S."/>
            <person name="Bunk B."/>
            <person name="Jeske O."/>
            <person name="Meyerdierks A."/>
            <person name="Storesund J.E."/>
            <person name="Kallscheuer N."/>
            <person name="Luecker S."/>
            <person name="Lage O.M."/>
            <person name="Pohl T."/>
            <person name="Merkel B.J."/>
            <person name="Hornburger P."/>
            <person name="Mueller R.-W."/>
            <person name="Bruemmer F."/>
            <person name="Labrenz M."/>
            <person name="Spormann A.M."/>
            <person name="Op den Camp H."/>
            <person name="Overmann J."/>
            <person name="Amann R."/>
            <person name="Jetten M.S.M."/>
            <person name="Mascher T."/>
            <person name="Medema M.H."/>
            <person name="Devos D.P."/>
            <person name="Kaster A.-K."/>
            <person name="Ovreas L."/>
            <person name="Rohde M."/>
            <person name="Galperin M.Y."/>
            <person name="Jogler C."/>
        </authorList>
    </citation>
    <scope>NUCLEOTIDE SEQUENCE [LARGE SCALE GENOMIC DNA]</scope>
    <source>
        <strain evidence="2 3">ElP</strain>
    </source>
</reference>
<dbReference type="OrthoDB" id="281529at2"/>
<dbReference type="AlphaFoldDB" id="A0A518H0Z6"/>
<sequence precursor="true">MTTRLTAPLAASALAWALFTGCSSPDAEVEPVETTGAGPEMPGDVFAAEDAALAQVELDDEQRELINQLPPEDAELALAQTVCPVSEEPLGSMGVPIKVDADGTPVFVCCAGCKGEVEADPAAFLAKLPQGEPAAAEAPAPEGEGS</sequence>
<dbReference type="Proteomes" id="UP000317835">
    <property type="component" value="Chromosome"/>
</dbReference>
<dbReference type="RefSeq" id="WP_145269405.1">
    <property type="nucleotide sequence ID" value="NZ_CP036426.1"/>
</dbReference>
<proteinExistence type="predicted"/>
<feature type="chain" id="PRO_5022169344" description="Secreted protein" evidence="1">
    <location>
        <begin position="28"/>
        <end position="146"/>
    </location>
</feature>
<dbReference type="KEGG" id="tpla:ElP_23770"/>
<protein>
    <recommendedName>
        <fullName evidence="4">Secreted protein</fullName>
    </recommendedName>
</protein>
<keyword evidence="1" id="KW-0732">Signal</keyword>
<evidence type="ECO:0008006" key="4">
    <source>
        <dbReference type="Google" id="ProtNLM"/>
    </source>
</evidence>
<keyword evidence="3" id="KW-1185">Reference proteome</keyword>
<gene>
    <name evidence="2" type="ORF">ElP_23770</name>
</gene>
<dbReference type="EMBL" id="CP036426">
    <property type="protein sequence ID" value="QDV34488.1"/>
    <property type="molecule type" value="Genomic_DNA"/>
</dbReference>
<evidence type="ECO:0000256" key="1">
    <source>
        <dbReference type="SAM" id="SignalP"/>
    </source>
</evidence>
<dbReference type="PROSITE" id="PS51257">
    <property type="entry name" value="PROKAR_LIPOPROTEIN"/>
    <property type="match status" value="1"/>
</dbReference>
<name>A0A518H0Z6_9BACT</name>
<evidence type="ECO:0000313" key="2">
    <source>
        <dbReference type="EMBL" id="QDV34488.1"/>
    </source>
</evidence>
<feature type="signal peptide" evidence="1">
    <location>
        <begin position="1"/>
        <end position="27"/>
    </location>
</feature>
<accession>A0A518H0Z6</accession>
<organism evidence="2 3">
    <name type="scientific">Tautonia plasticadhaerens</name>
    <dbReference type="NCBI Taxonomy" id="2527974"/>
    <lineage>
        <taxon>Bacteria</taxon>
        <taxon>Pseudomonadati</taxon>
        <taxon>Planctomycetota</taxon>
        <taxon>Planctomycetia</taxon>
        <taxon>Isosphaerales</taxon>
        <taxon>Isosphaeraceae</taxon>
        <taxon>Tautonia</taxon>
    </lineage>
</organism>